<protein>
    <submittedName>
        <fullName evidence="1">Uncharacterized protein</fullName>
    </submittedName>
</protein>
<name>A0AAD7V2Q4_9FUNG</name>
<dbReference type="AlphaFoldDB" id="A0AAD7V2Q4"/>
<sequence length="91" mass="10034">MLHELFLTPACSAWPKVPCVKVSGSNSSIAIFAFVDPTQKVSRGRPDFILAGGDMAKFDIHEFKPQTGTQGCLRWDERVGPKKSSCFIVTF</sequence>
<dbReference type="RefSeq" id="XP_058342900.1">
    <property type="nucleotide sequence ID" value="XM_058486288.1"/>
</dbReference>
<organism evidence="1 2">
    <name type="scientific">Lichtheimia ornata</name>
    <dbReference type="NCBI Taxonomy" id="688661"/>
    <lineage>
        <taxon>Eukaryota</taxon>
        <taxon>Fungi</taxon>
        <taxon>Fungi incertae sedis</taxon>
        <taxon>Mucoromycota</taxon>
        <taxon>Mucoromycotina</taxon>
        <taxon>Mucoromycetes</taxon>
        <taxon>Mucorales</taxon>
        <taxon>Lichtheimiaceae</taxon>
        <taxon>Lichtheimia</taxon>
    </lineage>
</organism>
<gene>
    <name evidence="1" type="ORF">O0I10_006258</name>
</gene>
<proteinExistence type="predicted"/>
<dbReference type="GeneID" id="83213669"/>
<reference evidence="1 2" key="1">
    <citation type="submission" date="2023-03" db="EMBL/GenBank/DDBJ databases">
        <title>Genome sequence of Lichtheimia ornata CBS 291.66.</title>
        <authorList>
            <person name="Mohabir J.T."/>
            <person name="Shea T.P."/>
            <person name="Kurbessoian T."/>
            <person name="Berby B."/>
            <person name="Fontaine J."/>
            <person name="Livny J."/>
            <person name="Gnirke A."/>
            <person name="Stajich J.E."/>
            <person name="Cuomo C.A."/>
        </authorList>
    </citation>
    <scope>NUCLEOTIDE SEQUENCE [LARGE SCALE GENOMIC DNA]</scope>
    <source>
        <strain evidence="1">CBS 291.66</strain>
    </source>
</reference>
<evidence type="ECO:0000313" key="1">
    <source>
        <dbReference type="EMBL" id="KAJ8657987.1"/>
    </source>
</evidence>
<accession>A0AAD7V2Q4</accession>
<comment type="caution">
    <text evidence="1">The sequence shown here is derived from an EMBL/GenBank/DDBJ whole genome shotgun (WGS) entry which is preliminary data.</text>
</comment>
<keyword evidence="2" id="KW-1185">Reference proteome</keyword>
<dbReference type="Proteomes" id="UP001234581">
    <property type="component" value="Unassembled WGS sequence"/>
</dbReference>
<dbReference type="EMBL" id="JARTCD010000027">
    <property type="protein sequence ID" value="KAJ8657987.1"/>
    <property type="molecule type" value="Genomic_DNA"/>
</dbReference>
<evidence type="ECO:0000313" key="2">
    <source>
        <dbReference type="Proteomes" id="UP001234581"/>
    </source>
</evidence>